<dbReference type="Pfam" id="PF00933">
    <property type="entry name" value="Glyco_hydro_3"/>
    <property type="match status" value="1"/>
</dbReference>
<evidence type="ECO:0000256" key="3">
    <source>
        <dbReference type="ARBA" id="ARBA00012663"/>
    </source>
</evidence>
<evidence type="ECO:0000259" key="9">
    <source>
        <dbReference type="Pfam" id="PF00933"/>
    </source>
</evidence>
<feature type="compositionally biased region" description="Basic and acidic residues" evidence="6">
    <location>
        <begin position="910"/>
        <end position="921"/>
    </location>
</feature>
<dbReference type="PRINTS" id="PR00133">
    <property type="entry name" value="GLHYDRLASE3"/>
</dbReference>
<dbReference type="GO" id="GO:0009254">
    <property type="term" value="P:peptidoglycan turnover"/>
    <property type="evidence" value="ECO:0007669"/>
    <property type="project" value="TreeGrafter"/>
</dbReference>
<dbReference type="InterPro" id="IPR017853">
    <property type="entry name" value="GH"/>
</dbReference>
<evidence type="ECO:0000256" key="2">
    <source>
        <dbReference type="ARBA" id="ARBA00005336"/>
    </source>
</evidence>
<dbReference type="Pfam" id="PF00144">
    <property type="entry name" value="Beta-lactamase"/>
    <property type="match status" value="1"/>
</dbReference>
<dbReference type="Gene3D" id="3.40.50.1700">
    <property type="entry name" value="Glycoside hydrolase family 3 C-terminal domain"/>
    <property type="match status" value="1"/>
</dbReference>
<keyword evidence="5" id="KW-0326">Glycosidase</keyword>
<dbReference type="SUPFAM" id="SSF56601">
    <property type="entry name" value="beta-lactamase/transpeptidase-like"/>
    <property type="match status" value="1"/>
</dbReference>
<proteinExistence type="inferred from homology"/>
<evidence type="ECO:0000256" key="4">
    <source>
        <dbReference type="ARBA" id="ARBA00022801"/>
    </source>
</evidence>
<dbReference type="GO" id="GO:0004563">
    <property type="term" value="F:beta-N-acetylhexosaminidase activity"/>
    <property type="evidence" value="ECO:0007669"/>
    <property type="project" value="UniProtKB-EC"/>
</dbReference>
<dbReference type="InterPro" id="IPR050226">
    <property type="entry name" value="NagZ_Beta-hexosaminidase"/>
</dbReference>
<protein>
    <recommendedName>
        <fullName evidence="3">beta-N-acetylhexosaminidase</fullName>
        <ecNumber evidence="3">3.2.1.52</ecNumber>
    </recommendedName>
</protein>
<dbReference type="InterPro" id="IPR036881">
    <property type="entry name" value="Glyco_hydro_3_C_sf"/>
</dbReference>
<reference evidence="10" key="2">
    <citation type="submission" date="2021-09" db="EMBL/GenBank/DDBJ databases">
        <authorList>
            <person name="Gilroy R."/>
        </authorList>
    </citation>
    <scope>NUCLEOTIDE SEQUENCE</scope>
    <source>
        <strain evidence="10">CHK121-7720</strain>
    </source>
</reference>
<keyword evidence="4 10" id="KW-0378">Hydrolase</keyword>
<dbReference type="PANTHER" id="PTHR30480">
    <property type="entry name" value="BETA-HEXOSAMINIDASE-RELATED"/>
    <property type="match status" value="1"/>
</dbReference>
<dbReference type="SUPFAM" id="SSF51445">
    <property type="entry name" value="(Trans)glycosidases"/>
    <property type="match status" value="1"/>
</dbReference>
<evidence type="ECO:0000259" key="8">
    <source>
        <dbReference type="Pfam" id="PF00144"/>
    </source>
</evidence>
<organism evidence="10 11">
    <name type="scientific">Barnesiella viscericola</name>
    <dbReference type="NCBI Taxonomy" id="397865"/>
    <lineage>
        <taxon>Bacteria</taxon>
        <taxon>Pseudomonadati</taxon>
        <taxon>Bacteroidota</taxon>
        <taxon>Bacteroidia</taxon>
        <taxon>Bacteroidales</taxon>
        <taxon>Barnesiellaceae</taxon>
        <taxon>Barnesiella</taxon>
    </lineage>
</organism>
<evidence type="ECO:0000313" key="11">
    <source>
        <dbReference type="Proteomes" id="UP000757103"/>
    </source>
</evidence>
<dbReference type="PANTHER" id="PTHR30480:SF13">
    <property type="entry name" value="BETA-HEXOSAMINIDASE"/>
    <property type="match status" value="1"/>
</dbReference>
<feature type="domain" description="Glycoside hydrolase family 3 N-terminal" evidence="9">
    <location>
        <begin position="50"/>
        <end position="359"/>
    </location>
</feature>
<feature type="signal peptide" evidence="7">
    <location>
        <begin position="1"/>
        <end position="21"/>
    </location>
</feature>
<dbReference type="Proteomes" id="UP000757103">
    <property type="component" value="Unassembled WGS sequence"/>
</dbReference>
<dbReference type="RefSeq" id="WP_273307070.1">
    <property type="nucleotide sequence ID" value="NZ_DYUD01000030.1"/>
</dbReference>
<evidence type="ECO:0000256" key="1">
    <source>
        <dbReference type="ARBA" id="ARBA00001231"/>
    </source>
</evidence>
<comment type="catalytic activity">
    <reaction evidence="1">
        <text>Hydrolysis of terminal non-reducing N-acetyl-D-hexosamine residues in N-acetyl-beta-D-hexosaminides.</text>
        <dbReference type="EC" id="3.2.1.52"/>
    </reaction>
</comment>
<comment type="similarity">
    <text evidence="2">Belongs to the glycosyl hydrolase 3 family.</text>
</comment>
<reference evidence="10" key="1">
    <citation type="journal article" date="2021" name="PeerJ">
        <title>Extensive microbial diversity within the chicken gut microbiome revealed by metagenomics and culture.</title>
        <authorList>
            <person name="Gilroy R."/>
            <person name="Ravi A."/>
            <person name="Getino M."/>
            <person name="Pursley I."/>
            <person name="Horton D.L."/>
            <person name="Alikhan N.F."/>
            <person name="Baker D."/>
            <person name="Gharbi K."/>
            <person name="Hall N."/>
            <person name="Watson M."/>
            <person name="Adriaenssens E.M."/>
            <person name="Foster-Nyarko E."/>
            <person name="Jarju S."/>
            <person name="Secka A."/>
            <person name="Antonio M."/>
            <person name="Oren A."/>
            <person name="Chaudhuri R.R."/>
            <person name="La Ragione R."/>
            <person name="Hildebrand F."/>
            <person name="Pallen M.J."/>
        </authorList>
    </citation>
    <scope>NUCLEOTIDE SEQUENCE</scope>
    <source>
        <strain evidence="10">CHK121-7720</strain>
    </source>
</reference>
<dbReference type="GO" id="GO:0005975">
    <property type="term" value="P:carbohydrate metabolic process"/>
    <property type="evidence" value="ECO:0007669"/>
    <property type="project" value="InterPro"/>
</dbReference>
<dbReference type="InterPro" id="IPR036962">
    <property type="entry name" value="Glyco_hydro_3_N_sf"/>
</dbReference>
<comment type="caution">
    <text evidence="10">The sequence shown here is derived from an EMBL/GenBank/DDBJ whole genome shotgun (WGS) entry which is preliminary data.</text>
</comment>
<name>A0A921SW26_9BACT</name>
<accession>A0A921SW26</accession>
<evidence type="ECO:0000256" key="7">
    <source>
        <dbReference type="SAM" id="SignalP"/>
    </source>
</evidence>
<sequence length="992" mass="109651">MKRLAVYTALLLTLFAPSGQAAEPTLLRETDRQKMEQWTDSVFNTLSPAERTAQLFVITVRNSDTPQNRQSLRRLVRELKVGGLLFDSGSVQDQAALTNYCQALSKVPLLMTLDGEWGLAMRLTDTPKFPFNMTLGAVQNDSLLYEYGRAVGRQCRRMGIQVNFAPVLDINSNPGNPVIGKRSFGQTLDNVSAKGIAYARGLEAEGVMSVAKHFPGHGDTSEDSHNTLPLVPHSKERLLRMEIEPFKRYVDSGLSGVMVGHLNIPALDPSGRPASLSGKIVHDLLCDSLGFEGLVFTDALKMKGASTFGNTALLALLAGNDIVLNPSNPEAQLKAIAQAVADGQLSQQFIDEKCKKILRYKYALGLACPKAIDMERLVADLNAPEYEALNRRLHSEALTLLHNRHHTIPLTHLDKTRIAVVSVGSNDQSVFQKTTALYAPESGRFDDSTDLSLLLDTLHHYDRVIVAIHSDKTQYRARIGRLCQTGKAIAVCFFSPYQMNRLGHELAHNRALLLAYEDTPLMQEYAAQAIFGGCAIRGKLPVDLEGAFEQGEGIRTEKCRLGYTQPEAVGMDSRLLAKVDSIIAEGIAQEAFPGCQLLVARRGEVVWNKAYGYFDYETRRHPVATDDLYDLASVSKATGTLPAVMKACDDGDIELGRPMSHYFAPLRKSDKRNLTVRQALLHETGLRASLNMAAVLIDPQSFTPPLFKRRSDATYSIPVDACTFANRHARLRTDLVASQPSPQFPIEIANGVYGAASLPDTLIARIIATPLRRSKRYLYSCLNFILLKETVESATGEPMDQYLHKHIYTPLGMTTTGYRPLDRFPVGRIAPTEHDYLYRRQLIDGYVHDETAAFFGGVQGNAGLFACANDLAKLCQMWLNNGSYGGEQILSAETVHRFLTEKSATSRRGLGFDKPDTENPEKSPTAPEASAATVGHLGFTGTCFWIDPEQELIYIFLCNRIYPSRTHNALAELNVRPELFSAIYRAITDYSK</sequence>
<evidence type="ECO:0000313" key="10">
    <source>
        <dbReference type="EMBL" id="HJG90009.1"/>
    </source>
</evidence>
<keyword evidence="7" id="KW-0732">Signal</keyword>
<gene>
    <name evidence="10" type="ORF">K8U91_11140</name>
</gene>
<feature type="chain" id="PRO_5037219417" description="beta-N-acetylhexosaminidase" evidence="7">
    <location>
        <begin position="22"/>
        <end position="992"/>
    </location>
</feature>
<feature type="region of interest" description="Disordered" evidence="6">
    <location>
        <begin position="907"/>
        <end position="929"/>
    </location>
</feature>
<dbReference type="AlphaFoldDB" id="A0A921SW26"/>
<dbReference type="InterPro" id="IPR001764">
    <property type="entry name" value="Glyco_hydro_3_N"/>
</dbReference>
<dbReference type="Gene3D" id="3.20.20.300">
    <property type="entry name" value="Glycoside hydrolase, family 3, N-terminal domain"/>
    <property type="match status" value="1"/>
</dbReference>
<dbReference type="InterPro" id="IPR001466">
    <property type="entry name" value="Beta-lactam-related"/>
</dbReference>
<feature type="domain" description="Beta-lactamase-related" evidence="8">
    <location>
        <begin position="579"/>
        <end position="969"/>
    </location>
</feature>
<evidence type="ECO:0000256" key="6">
    <source>
        <dbReference type="SAM" id="MobiDB-lite"/>
    </source>
</evidence>
<dbReference type="EMBL" id="DYUD01000030">
    <property type="protein sequence ID" value="HJG90009.1"/>
    <property type="molecule type" value="Genomic_DNA"/>
</dbReference>
<dbReference type="EC" id="3.2.1.52" evidence="3"/>
<evidence type="ECO:0000256" key="5">
    <source>
        <dbReference type="ARBA" id="ARBA00023295"/>
    </source>
</evidence>
<dbReference type="InterPro" id="IPR012338">
    <property type="entry name" value="Beta-lactam/transpept-like"/>
</dbReference>
<dbReference type="Gene3D" id="3.40.710.10">
    <property type="entry name" value="DD-peptidase/beta-lactamase superfamily"/>
    <property type="match status" value="1"/>
</dbReference>